<feature type="non-terminal residue" evidence="1">
    <location>
        <position position="157"/>
    </location>
</feature>
<evidence type="ECO:0000313" key="1">
    <source>
        <dbReference type="EMBL" id="KMQ81476.1"/>
    </source>
</evidence>
<comment type="caution">
    <text evidence="1">The sequence shown here is derived from an EMBL/GenBank/DDBJ whole genome shotgun (WGS) entry which is preliminary data.</text>
</comment>
<dbReference type="PANTHER" id="PTHR47331">
    <property type="entry name" value="PHD-TYPE DOMAIN-CONTAINING PROTEIN"/>
    <property type="match status" value="1"/>
</dbReference>
<gene>
    <name evidence="1" type="ORF">RF55_26208</name>
</gene>
<dbReference type="PaxDb" id="67767-A0A0J7JUD7"/>
<keyword evidence="2" id="KW-1185">Reference proteome</keyword>
<sequence length="157" mass="17826">MGKLLTGRKEVLSSGLVAIETYLGWTLMGKVPHSDMRSDSLAMTVTNLLVREADIADLWKLDAIGIKDPIEKKSKLEQDFLTKKHFEETVRFNEENSYEIRLPWSEGCPTLPDNMSLAKKRLEVTTSKLTPNLYQAYENVLLGWLKEGIIEEVPDAE</sequence>
<dbReference type="PANTHER" id="PTHR47331:SF1">
    <property type="entry name" value="GAG-LIKE PROTEIN"/>
    <property type="match status" value="1"/>
</dbReference>
<dbReference type="OrthoDB" id="6752769at2759"/>
<organism evidence="1 2">
    <name type="scientific">Lasius niger</name>
    <name type="common">Black garden ant</name>
    <dbReference type="NCBI Taxonomy" id="67767"/>
    <lineage>
        <taxon>Eukaryota</taxon>
        <taxon>Metazoa</taxon>
        <taxon>Ecdysozoa</taxon>
        <taxon>Arthropoda</taxon>
        <taxon>Hexapoda</taxon>
        <taxon>Insecta</taxon>
        <taxon>Pterygota</taxon>
        <taxon>Neoptera</taxon>
        <taxon>Endopterygota</taxon>
        <taxon>Hymenoptera</taxon>
        <taxon>Apocrita</taxon>
        <taxon>Aculeata</taxon>
        <taxon>Formicoidea</taxon>
        <taxon>Formicidae</taxon>
        <taxon>Formicinae</taxon>
        <taxon>Lasius</taxon>
        <taxon>Lasius</taxon>
    </lineage>
</organism>
<evidence type="ECO:0000313" key="2">
    <source>
        <dbReference type="Proteomes" id="UP000036403"/>
    </source>
</evidence>
<reference evidence="1 2" key="1">
    <citation type="submission" date="2015-04" db="EMBL/GenBank/DDBJ databases">
        <title>Lasius niger genome sequencing.</title>
        <authorList>
            <person name="Konorov E.A."/>
            <person name="Nikitin M.A."/>
            <person name="Kirill M.V."/>
            <person name="Chang P."/>
        </authorList>
    </citation>
    <scope>NUCLEOTIDE SEQUENCE [LARGE SCALE GENOMIC DNA]</scope>
    <source>
        <tissue evidence="1">Whole</tissue>
    </source>
</reference>
<proteinExistence type="predicted"/>
<dbReference type="AlphaFoldDB" id="A0A0J7JUD7"/>
<accession>A0A0J7JUD7</accession>
<dbReference type="EMBL" id="LBMM01035138">
    <property type="protein sequence ID" value="KMQ81476.1"/>
    <property type="molecule type" value="Genomic_DNA"/>
</dbReference>
<name>A0A0J7JUD7_LASNI</name>
<protein>
    <submittedName>
        <fullName evidence="1">Zinc knuckle</fullName>
    </submittedName>
</protein>
<dbReference type="Proteomes" id="UP000036403">
    <property type="component" value="Unassembled WGS sequence"/>
</dbReference>